<dbReference type="GO" id="GO:0016628">
    <property type="term" value="F:oxidoreductase activity, acting on the CH-CH group of donors, NAD or NADP as acceptor"/>
    <property type="evidence" value="ECO:0007669"/>
    <property type="project" value="InterPro"/>
</dbReference>
<dbReference type="SUPFAM" id="SSF50129">
    <property type="entry name" value="GroES-like"/>
    <property type="match status" value="1"/>
</dbReference>
<dbReference type="PANTHER" id="PTHR43205">
    <property type="entry name" value="PROSTAGLANDIN REDUCTASE"/>
    <property type="match status" value="1"/>
</dbReference>
<feature type="domain" description="Enoyl reductase (ER)" evidence="5">
    <location>
        <begin position="20"/>
        <end position="345"/>
    </location>
</feature>
<dbReference type="PANTHER" id="PTHR43205:SF7">
    <property type="entry name" value="PROSTAGLANDIN REDUCTASE 1"/>
    <property type="match status" value="1"/>
</dbReference>
<accession>F9F295</accession>
<protein>
    <recommendedName>
        <fullName evidence="3">Dehydrogenase FUB6</fullName>
    </recommendedName>
    <alternativeName>
        <fullName evidence="4">Fusaric acid biosynthesis protein 6</fullName>
    </alternativeName>
</protein>
<evidence type="ECO:0000256" key="2">
    <source>
        <dbReference type="ARBA" id="ARBA00023002"/>
    </source>
</evidence>
<dbReference type="SUPFAM" id="SSF51735">
    <property type="entry name" value="NAD(P)-binding Rossmann-fold domains"/>
    <property type="match status" value="1"/>
</dbReference>
<dbReference type="SMART" id="SM00829">
    <property type="entry name" value="PKS_ER"/>
    <property type="match status" value="1"/>
</dbReference>
<dbReference type="Gene3D" id="3.90.180.10">
    <property type="entry name" value="Medium-chain alcohol dehydrogenases, catalytic domain"/>
    <property type="match status" value="1"/>
</dbReference>
<dbReference type="InterPro" id="IPR020843">
    <property type="entry name" value="ER"/>
</dbReference>
<reference evidence="6 8" key="1">
    <citation type="journal article" date="2012" name="Mol. Plant Microbe Interact.">
        <title>A highly conserved effector in Fusarium oxysporum is required for full virulence on Arabidopsis.</title>
        <authorList>
            <person name="Thatcher L.F."/>
            <person name="Gardiner D.M."/>
            <person name="Kazan K."/>
            <person name="Manners J."/>
        </authorList>
    </citation>
    <scope>NUCLEOTIDE SEQUENCE [LARGE SCALE GENOMIC DNA]</scope>
    <source>
        <strain evidence="6 8">Fo5176</strain>
    </source>
</reference>
<dbReference type="Pfam" id="PF16884">
    <property type="entry name" value="ADH_N_2"/>
    <property type="match status" value="1"/>
</dbReference>
<dbReference type="EMBL" id="AFQF01000132">
    <property type="protein sequence ID" value="EGU89007.1"/>
    <property type="molecule type" value="Genomic_DNA"/>
</dbReference>
<dbReference type="AlphaFoldDB" id="A0A0D2XBQ9"/>
<gene>
    <name evidence="7" type="primary">28943593</name>
    <name evidence="6" type="ORF">FOXB_00519</name>
</gene>
<dbReference type="InterPro" id="IPR041694">
    <property type="entry name" value="ADH_N_2"/>
</dbReference>
<dbReference type="FunFam" id="3.40.50.720:FF:000121">
    <property type="entry name" value="Prostaglandin reductase 2"/>
    <property type="match status" value="1"/>
</dbReference>
<dbReference type="InterPro" id="IPR045010">
    <property type="entry name" value="MDR_fam"/>
</dbReference>
<dbReference type="InterPro" id="IPR011032">
    <property type="entry name" value="GroES-like_sf"/>
</dbReference>
<proteinExistence type="predicted"/>
<dbReference type="InterPro" id="IPR036291">
    <property type="entry name" value="NAD(P)-bd_dom_sf"/>
</dbReference>
<name>A0A0D2XBQ9_FUSOF</name>
<evidence type="ECO:0000313" key="8">
    <source>
        <dbReference type="Proteomes" id="UP000002489"/>
    </source>
</evidence>
<dbReference type="InterPro" id="IPR013149">
    <property type="entry name" value="ADH-like_C"/>
</dbReference>
<evidence type="ECO:0000256" key="4">
    <source>
        <dbReference type="ARBA" id="ARBA00083301"/>
    </source>
</evidence>
<organism evidence="7 8">
    <name type="scientific">Fusarium oxysporum (strain Fo5176)</name>
    <name type="common">Fusarium vascular wilt</name>
    <dbReference type="NCBI Taxonomy" id="660025"/>
    <lineage>
        <taxon>Eukaryota</taxon>
        <taxon>Fungi</taxon>
        <taxon>Dikarya</taxon>
        <taxon>Ascomycota</taxon>
        <taxon>Pezizomycotina</taxon>
        <taxon>Sordariomycetes</taxon>
        <taxon>Hypocreomycetidae</taxon>
        <taxon>Hypocreales</taxon>
        <taxon>Nectriaceae</taxon>
        <taxon>Fusarium</taxon>
        <taxon>Fusarium oxysporum species complex</taxon>
    </lineage>
</organism>
<evidence type="ECO:0000256" key="1">
    <source>
        <dbReference type="ARBA" id="ARBA00004685"/>
    </source>
</evidence>
<dbReference type="EnsemblFungi" id="FOXG_01331T0">
    <property type="protein sequence ID" value="FOXG_01331P0"/>
    <property type="gene ID" value="FOXG_01331"/>
</dbReference>
<evidence type="ECO:0000259" key="5">
    <source>
        <dbReference type="SMART" id="SM00829"/>
    </source>
</evidence>
<accession>A0A0D2XBQ9</accession>
<evidence type="ECO:0000256" key="3">
    <source>
        <dbReference type="ARBA" id="ARBA00069006"/>
    </source>
</evidence>
<dbReference type="Proteomes" id="UP000002489">
    <property type="component" value="Unassembled WGS sequence"/>
</dbReference>
<dbReference type="VEuPathDB" id="FungiDB:FOXG_01331"/>
<dbReference type="CDD" id="cd05288">
    <property type="entry name" value="PGDH"/>
    <property type="match status" value="1"/>
</dbReference>
<evidence type="ECO:0000313" key="7">
    <source>
        <dbReference type="EnsemblFungi" id="FOXG_01331P0"/>
    </source>
</evidence>
<dbReference type="Pfam" id="PF00107">
    <property type="entry name" value="ADH_zinc_N"/>
    <property type="match status" value="1"/>
</dbReference>
<reference evidence="7" key="2">
    <citation type="submission" date="2025-05" db="UniProtKB">
        <authorList>
            <consortium name="EnsemblFungi"/>
        </authorList>
    </citation>
    <scope>IDENTIFICATION</scope>
    <source>
        <strain evidence="7">4287 / CBS 123668 / FGSC 9935 / NRRL 34936</strain>
    </source>
</reference>
<sequence>MTQNKTLVYKKIPTGLPVAGEHLVIEDRPVDIDSAPQGGVIVELQYASFDPYLRGKMRDTSVKSYAPAFEINDPIVNGTLGKIIKSDTSDFSEGDLVTGYLPIAEYVRVDKDTLPKVNLRKVQNPHNLDLGLFLGPLGMPGLTAWSGLHQIGKPKKGETIFISSAAGAVGQIVGQVAKREGLTVIGSVGDDAKLDFITKELGFDAGFNYKKESPKDALPRLAPNGIDIYFENVGGDHLEAALNNINVGGRIPVCGLISEYNTPADQRQGVKGLLNLIAKQVKMEGFLVANPAFGPAYYKEHQENLQKWLADGSVKAKLYVTEGIDNAAEGFIGMLQGKNFGKAVLKLK</sequence>
<keyword evidence="2" id="KW-0560">Oxidoreductase</keyword>
<dbReference type="Gene3D" id="3.40.50.720">
    <property type="entry name" value="NAD(P)-binding Rossmann-like Domain"/>
    <property type="match status" value="1"/>
</dbReference>
<evidence type="ECO:0000313" key="6">
    <source>
        <dbReference type="EMBL" id="EGU89007.1"/>
    </source>
</evidence>
<dbReference type="OrthoDB" id="809632at2759"/>
<dbReference type="PaxDb" id="5507-FOXG_01331P0"/>
<comment type="pathway">
    <text evidence="1">Mycotoxin biosynthesis.</text>
</comment>